<keyword evidence="1" id="KW-0812">Transmembrane</keyword>
<dbReference type="Proteomes" id="UP001596512">
    <property type="component" value="Unassembled WGS sequence"/>
</dbReference>
<dbReference type="EMBL" id="JBHTEY010000004">
    <property type="protein sequence ID" value="MFC7617430.1"/>
    <property type="molecule type" value="Genomic_DNA"/>
</dbReference>
<organism evidence="2 3">
    <name type="scientific">Actinokineospora soli</name>
    <dbReference type="NCBI Taxonomy" id="1048753"/>
    <lineage>
        <taxon>Bacteria</taxon>
        <taxon>Bacillati</taxon>
        <taxon>Actinomycetota</taxon>
        <taxon>Actinomycetes</taxon>
        <taxon>Pseudonocardiales</taxon>
        <taxon>Pseudonocardiaceae</taxon>
        <taxon>Actinokineospora</taxon>
    </lineage>
</organism>
<evidence type="ECO:0000313" key="3">
    <source>
        <dbReference type="Proteomes" id="UP001596512"/>
    </source>
</evidence>
<evidence type="ECO:0000313" key="2">
    <source>
        <dbReference type="EMBL" id="MFC7617430.1"/>
    </source>
</evidence>
<evidence type="ECO:0000256" key="1">
    <source>
        <dbReference type="SAM" id="Phobius"/>
    </source>
</evidence>
<keyword evidence="3" id="KW-1185">Reference proteome</keyword>
<accession>A0ABW2TU77</accession>
<gene>
    <name evidence="2" type="ORF">ACFQV2_32420</name>
</gene>
<keyword evidence="1" id="KW-0472">Membrane</keyword>
<keyword evidence="1" id="KW-1133">Transmembrane helix</keyword>
<protein>
    <submittedName>
        <fullName evidence="2">Uncharacterized protein</fullName>
    </submittedName>
</protein>
<reference evidence="3" key="1">
    <citation type="journal article" date="2019" name="Int. J. Syst. Evol. Microbiol.">
        <title>The Global Catalogue of Microorganisms (GCM) 10K type strain sequencing project: providing services to taxonomists for standard genome sequencing and annotation.</title>
        <authorList>
            <consortium name="The Broad Institute Genomics Platform"/>
            <consortium name="The Broad Institute Genome Sequencing Center for Infectious Disease"/>
            <person name="Wu L."/>
            <person name="Ma J."/>
        </authorList>
    </citation>
    <scope>NUCLEOTIDE SEQUENCE [LARGE SCALE GENOMIC DNA]</scope>
    <source>
        <strain evidence="3">JCM 17695</strain>
    </source>
</reference>
<name>A0ABW2TU77_9PSEU</name>
<sequence>MLNRPLLLDKADSGLLVVFLLLIEVGLLVQAVIGFVRLAGTDRAVDGWSFGGTSSAGCCCCRWRCSGRCWSGAGGGWRSWWWGRCWCR</sequence>
<comment type="caution">
    <text evidence="2">The sequence shown here is derived from an EMBL/GenBank/DDBJ whole genome shotgun (WGS) entry which is preliminary data.</text>
</comment>
<proteinExistence type="predicted"/>
<feature type="transmembrane region" description="Helical" evidence="1">
    <location>
        <begin position="15"/>
        <end position="36"/>
    </location>
</feature>